<name>U2P699_9BACT</name>
<evidence type="ECO:0000313" key="1">
    <source>
        <dbReference type="EMBL" id="ERK39676.1"/>
    </source>
</evidence>
<comment type="caution">
    <text evidence="1">The sequence shown here is derived from an EMBL/GenBank/DDBJ whole genome shotgun (WGS) entry which is preliminary data.</text>
</comment>
<dbReference type="AlphaFoldDB" id="U2P699"/>
<gene>
    <name evidence="1" type="ORF">HMPREF9135_2138</name>
</gene>
<dbReference type="PATRIC" id="fig|1115809.3.peg.973"/>
<sequence length="61" mass="6677">MVKLSRLPFQTVKGLFSAPESSAFSVPEAIGCKPESHWLQARKPALRGERLGLAPSACNFY</sequence>
<protein>
    <submittedName>
        <fullName evidence="1">Uncharacterized protein</fullName>
    </submittedName>
</protein>
<dbReference type="EMBL" id="AWEY01000011">
    <property type="protein sequence ID" value="ERK39676.1"/>
    <property type="molecule type" value="Genomic_DNA"/>
</dbReference>
<proteinExistence type="predicted"/>
<keyword evidence="2" id="KW-1185">Reference proteome</keyword>
<reference evidence="1 2" key="1">
    <citation type="submission" date="2013-08" db="EMBL/GenBank/DDBJ databases">
        <authorList>
            <person name="Durkin A.S."/>
            <person name="Haft D.R."/>
            <person name="McCorrison J."/>
            <person name="Torralba M."/>
            <person name="Gillis M."/>
            <person name="Haft D.H."/>
            <person name="Methe B."/>
            <person name="Sutton G."/>
            <person name="Nelson K.E."/>
        </authorList>
    </citation>
    <scope>NUCLEOTIDE SEQUENCE [LARGE SCALE GENOMIC DNA]</scope>
    <source>
        <strain evidence="1 2">F0067</strain>
    </source>
</reference>
<accession>U2P699</accession>
<dbReference type="Proteomes" id="UP000016648">
    <property type="component" value="Unassembled WGS sequence"/>
</dbReference>
<evidence type="ECO:0000313" key="2">
    <source>
        <dbReference type="Proteomes" id="UP000016648"/>
    </source>
</evidence>
<organism evidence="1 2">
    <name type="scientific">Segatella baroniae F0067</name>
    <dbReference type="NCBI Taxonomy" id="1115809"/>
    <lineage>
        <taxon>Bacteria</taxon>
        <taxon>Pseudomonadati</taxon>
        <taxon>Bacteroidota</taxon>
        <taxon>Bacteroidia</taxon>
        <taxon>Bacteroidales</taxon>
        <taxon>Prevotellaceae</taxon>
        <taxon>Segatella</taxon>
    </lineage>
</organism>